<evidence type="ECO:0000313" key="2">
    <source>
        <dbReference type="EMBL" id="EET09572.1"/>
    </source>
</evidence>
<dbReference type="HOGENOM" id="CLU_3230797_0_0_4"/>
<sequence>MDVEMKCAAWRDAARMRQDSHGPVRDRDAPAHEPSRPPPTRRA</sequence>
<gene>
    <name evidence="2" type="ORF">BURPS1710A_0306</name>
</gene>
<feature type="region of interest" description="Disordered" evidence="1">
    <location>
        <begin position="1"/>
        <end position="43"/>
    </location>
</feature>
<proteinExistence type="predicted"/>
<reference evidence="2" key="1">
    <citation type="submission" date="2009-05" db="EMBL/GenBank/DDBJ databases">
        <authorList>
            <person name="Harkins D.M."/>
            <person name="DeShazer D."/>
            <person name="Woods D.E."/>
            <person name="Brinkac L.M."/>
            <person name="Brown K.A."/>
            <person name="Hung G.C."/>
            <person name="Tuanyok A."/>
            <person name="Zhang B."/>
            <person name="Nierman W.C."/>
        </authorList>
    </citation>
    <scope>NUCLEOTIDE SEQUENCE [LARGE SCALE GENOMIC DNA]</scope>
    <source>
        <strain evidence="2">1710a</strain>
    </source>
</reference>
<accession>A0A0E1WIW5</accession>
<evidence type="ECO:0000256" key="1">
    <source>
        <dbReference type="SAM" id="MobiDB-lite"/>
    </source>
</evidence>
<protein>
    <submittedName>
        <fullName evidence="2">Uncharacterized protein</fullName>
    </submittedName>
</protein>
<dbReference type="EMBL" id="CM000832">
    <property type="protein sequence ID" value="EET09572.1"/>
    <property type="molecule type" value="Genomic_DNA"/>
</dbReference>
<name>A0A0E1WIW5_BURPE</name>
<dbReference type="AlphaFoldDB" id="A0A0E1WIW5"/>
<feature type="compositionally biased region" description="Basic and acidic residues" evidence="1">
    <location>
        <begin position="12"/>
        <end position="35"/>
    </location>
</feature>
<organism evidence="2">
    <name type="scientific">Burkholderia pseudomallei 1710a</name>
    <dbReference type="NCBI Taxonomy" id="320371"/>
    <lineage>
        <taxon>Bacteria</taxon>
        <taxon>Pseudomonadati</taxon>
        <taxon>Pseudomonadota</taxon>
        <taxon>Betaproteobacteria</taxon>
        <taxon>Burkholderiales</taxon>
        <taxon>Burkholderiaceae</taxon>
        <taxon>Burkholderia</taxon>
        <taxon>pseudomallei group</taxon>
    </lineage>
</organism>
<dbReference type="Proteomes" id="UP000001812">
    <property type="component" value="Chromosome I"/>
</dbReference>